<feature type="domain" description="SKI-interacting protein SKIP SNW" evidence="5">
    <location>
        <begin position="112"/>
        <end position="249"/>
    </location>
</feature>
<dbReference type="STRING" id="1071383.J7RYJ0"/>
<evidence type="ECO:0000313" key="7">
    <source>
        <dbReference type="Proteomes" id="UP000006310"/>
    </source>
</evidence>
<dbReference type="RefSeq" id="XP_022464478.1">
    <property type="nucleotide sequence ID" value="XM_022607932.1"/>
</dbReference>
<dbReference type="Proteomes" id="UP000006310">
    <property type="component" value="Chromosome 4"/>
</dbReference>
<comment type="function">
    <text evidence="3">Involved in pre-mRNA splicing.</text>
</comment>
<reference evidence="6 7" key="1">
    <citation type="journal article" date="2011" name="Proc. Natl. Acad. Sci. U.S.A.">
        <title>Evolutionary erosion of yeast sex chromosomes by mating-type switching accidents.</title>
        <authorList>
            <person name="Gordon J.L."/>
            <person name="Armisen D."/>
            <person name="Proux-Wera E."/>
            <person name="Oheigeartaigh S.S."/>
            <person name="Byrne K.P."/>
            <person name="Wolfe K.H."/>
        </authorList>
    </citation>
    <scope>NUCLEOTIDE SEQUENCE [LARGE SCALE GENOMIC DNA]</scope>
    <source>
        <strain evidence="7">ATCC MYA-139 / BCRC 22969 / CBS 8797 / CCRC 22969 / KCTC 17520 / NBRC 10181 / NCYC 3082</strain>
    </source>
</reference>
<dbReference type="GeneID" id="34525921"/>
<evidence type="ECO:0000313" key="6">
    <source>
        <dbReference type="EMBL" id="CCK70232.1"/>
    </source>
</evidence>
<accession>J7RYJ0</accession>
<evidence type="ECO:0000256" key="1">
    <source>
        <dbReference type="ARBA" id="ARBA00010197"/>
    </source>
</evidence>
<keyword evidence="3" id="KW-0507">mRNA processing</keyword>
<keyword evidence="3" id="KW-0539">Nucleus</keyword>
<comment type="similarity">
    <text evidence="1 3">Belongs to the SNW family.</text>
</comment>
<gene>
    <name evidence="6" type="primary">KNAG0D04930</name>
    <name evidence="6" type="ordered locus">KNAG_0D04930</name>
</gene>
<evidence type="ECO:0000259" key="5">
    <source>
        <dbReference type="Pfam" id="PF02731"/>
    </source>
</evidence>
<feature type="region of interest" description="Disordered" evidence="4">
    <location>
        <begin position="315"/>
        <end position="354"/>
    </location>
</feature>
<evidence type="ECO:0000256" key="4">
    <source>
        <dbReference type="SAM" id="MobiDB-lite"/>
    </source>
</evidence>
<keyword evidence="7" id="KW-1185">Reference proteome</keyword>
<sequence length="354" mass="38737">MSFSSLLPAPVHSGKTGSNASGELLVNALVDDGDAVASDQYSAMVSRVTLHDFIPLRQRDFNMAIPLPSESEVARTAKKTWSHFQSLIGEVEQKSAGGRTEDELVVLPGGKRLHIVTAQHDPLQPKKASRSKKSYAPSNEDEPIQPILHTTSAGDNPSPPVDKRAWQIPSFVSQWKNPKGYTTALRGAGSVVAGNSGGEVTDGFVALADALEAADREARVRLQLKREAKVVELNRAVREREQKLNKIMKSVPRRGVPLHERDVSERIALDTGPRPTANRSHEGVAYDSRLFTKGATTQRQTESLYDNPLFVQQDIDSIYRPRKTGRGEATEDESLGTGPIEFTPAEEQNGDSER</sequence>
<dbReference type="InterPro" id="IPR004015">
    <property type="entry name" value="SKI-int_prot_SKIP_SNW-dom"/>
</dbReference>
<keyword evidence="3" id="KW-0747">Spliceosome</keyword>
<dbReference type="eggNOG" id="KOG2441">
    <property type="taxonomic scope" value="Eukaryota"/>
</dbReference>
<dbReference type="PANTHER" id="PTHR12096">
    <property type="entry name" value="NUCLEAR PROTEIN SKIP-RELATED"/>
    <property type="match status" value="1"/>
</dbReference>
<organism evidence="6 7">
    <name type="scientific">Huiozyma naganishii (strain ATCC MYA-139 / BCRC 22969 / CBS 8797 / KCTC 17520 / NBRC 10181 / NCYC 3082 / Yp74L-3)</name>
    <name type="common">Yeast</name>
    <name type="synonym">Kazachstania naganishii</name>
    <dbReference type="NCBI Taxonomy" id="1071383"/>
    <lineage>
        <taxon>Eukaryota</taxon>
        <taxon>Fungi</taxon>
        <taxon>Dikarya</taxon>
        <taxon>Ascomycota</taxon>
        <taxon>Saccharomycotina</taxon>
        <taxon>Saccharomycetes</taxon>
        <taxon>Saccharomycetales</taxon>
        <taxon>Saccharomycetaceae</taxon>
        <taxon>Huiozyma</taxon>
    </lineage>
</organism>
<dbReference type="KEGG" id="kng:KNAG_0D04930"/>
<dbReference type="InterPro" id="IPR017862">
    <property type="entry name" value="SKI-int_prot_SKIP"/>
</dbReference>
<dbReference type="Pfam" id="PF02731">
    <property type="entry name" value="SKIP_SNW"/>
    <property type="match status" value="1"/>
</dbReference>
<evidence type="ECO:0000256" key="2">
    <source>
        <dbReference type="ARBA" id="ARBA00022160"/>
    </source>
</evidence>
<reference evidence="7" key="2">
    <citation type="submission" date="2012-08" db="EMBL/GenBank/DDBJ databases">
        <title>Genome sequence of Kazachstania naganishii.</title>
        <authorList>
            <person name="Gordon J.L."/>
            <person name="Armisen D."/>
            <person name="Proux-Wera E."/>
            <person name="OhEigeartaigh S.S."/>
            <person name="Byrne K.P."/>
            <person name="Wolfe K.H."/>
        </authorList>
    </citation>
    <scope>NUCLEOTIDE SEQUENCE [LARGE SCALE GENOMIC DNA]</scope>
    <source>
        <strain evidence="7">ATCC MYA-139 / BCRC 22969 / CBS 8797 / CCRC 22969 / KCTC 17520 / NBRC 10181 / NCYC 3082</strain>
    </source>
</reference>
<dbReference type="GO" id="GO:0005681">
    <property type="term" value="C:spliceosomal complex"/>
    <property type="evidence" value="ECO:0007669"/>
    <property type="project" value="UniProtKB-UniRule"/>
</dbReference>
<dbReference type="AlphaFoldDB" id="J7RYJ0"/>
<protein>
    <recommendedName>
        <fullName evidence="2 3">Pre-mRNA-processing protein 45</fullName>
    </recommendedName>
</protein>
<dbReference type="OrthoDB" id="666364at2759"/>
<feature type="region of interest" description="Disordered" evidence="4">
    <location>
        <begin position="118"/>
        <end position="160"/>
    </location>
</feature>
<comment type="subunit">
    <text evidence="3">Associated with the spliceosome.</text>
</comment>
<dbReference type="EMBL" id="HE978317">
    <property type="protein sequence ID" value="CCK70232.1"/>
    <property type="molecule type" value="Genomic_DNA"/>
</dbReference>
<dbReference type="GO" id="GO:0000398">
    <property type="term" value="P:mRNA splicing, via spliceosome"/>
    <property type="evidence" value="ECO:0007669"/>
    <property type="project" value="InterPro"/>
</dbReference>
<name>J7RYJ0_HUIN7</name>
<proteinExistence type="inferred from homology"/>
<dbReference type="HOGENOM" id="CLU_006601_3_1_1"/>
<keyword evidence="3" id="KW-0508">mRNA splicing</keyword>
<comment type="subcellular location">
    <subcellularLocation>
        <location evidence="3">Nucleus</location>
    </subcellularLocation>
</comment>
<evidence type="ECO:0000256" key="3">
    <source>
        <dbReference type="RuleBase" id="RU367140"/>
    </source>
</evidence>